<accession>A0A914R9E5</accession>
<name>A0A914R9E5_PAREQ</name>
<reference evidence="2" key="1">
    <citation type="submission" date="2022-11" db="UniProtKB">
        <authorList>
            <consortium name="WormBaseParasite"/>
        </authorList>
    </citation>
    <scope>IDENTIFICATION</scope>
</reference>
<proteinExistence type="predicted"/>
<dbReference type="WBParaSite" id="PEQ_0000309201-mRNA-1">
    <property type="protein sequence ID" value="PEQ_0000309201-mRNA-1"/>
    <property type="gene ID" value="PEQ_0000309201"/>
</dbReference>
<sequence>MQYLSSSKEPGVLHYLGPGDRCCLTTDVCCWLLEAYGVDAMRKQKRKAHGYRLRRLILNEFRNELEPGESAITAPPAPLFRAKASLRSSPMFRTAQYVILWIDPVRQCEDRVIRWKL</sequence>
<dbReference type="Proteomes" id="UP000887564">
    <property type="component" value="Unplaced"/>
</dbReference>
<dbReference type="AlphaFoldDB" id="A0A914R9E5"/>
<organism evidence="1 2">
    <name type="scientific">Parascaris equorum</name>
    <name type="common">Equine roundworm</name>
    <dbReference type="NCBI Taxonomy" id="6256"/>
    <lineage>
        <taxon>Eukaryota</taxon>
        <taxon>Metazoa</taxon>
        <taxon>Ecdysozoa</taxon>
        <taxon>Nematoda</taxon>
        <taxon>Chromadorea</taxon>
        <taxon>Rhabditida</taxon>
        <taxon>Spirurina</taxon>
        <taxon>Ascaridomorpha</taxon>
        <taxon>Ascaridoidea</taxon>
        <taxon>Ascarididae</taxon>
        <taxon>Parascaris</taxon>
    </lineage>
</organism>
<evidence type="ECO:0000313" key="1">
    <source>
        <dbReference type="Proteomes" id="UP000887564"/>
    </source>
</evidence>
<keyword evidence="1" id="KW-1185">Reference proteome</keyword>
<protein>
    <submittedName>
        <fullName evidence="2">Uncharacterized protein</fullName>
    </submittedName>
</protein>
<evidence type="ECO:0000313" key="2">
    <source>
        <dbReference type="WBParaSite" id="PEQ_0000309201-mRNA-1"/>
    </source>
</evidence>